<comment type="subcellular location">
    <subcellularLocation>
        <location evidence="1">Membrane</location>
        <topology evidence="1">Multi-pass membrane protein</topology>
    </subcellularLocation>
</comment>
<comment type="similarity">
    <text evidence="5">Belongs to the SAT4 family.</text>
</comment>
<feature type="transmembrane region" description="Helical" evidence="7">
    <location>
        <begin position="29"/>
        <end position="51"/>
    </location>
</feature>
<dbReference type="InterPro" id="IPR052337">
    <property type="entry name" value="SAT4-like"/>
</dbReference>
<evidence type="ECO:0000256" key="7">
    <source>
        <dbReference type="SAM" id="Phobius"/>
    </source>
</evidence>
<keyword evidence="2 7" id="KW-0812">Transmembrane</keyword>
<dbReference type="Proteomes" id="UP000019478">
    <property type="component" value="Unassembled WGS sequence"/>
</dbReference>
<evidence type="ECO:0000256" key="2">
    <source>
        <dbReference type="ARBA" id="ARBA00022692"/>
    </source>
</evidence>
<dbReference type="OrthoDB" id="2496787at2759"/>
<evidence type="ECO:0000256" key="6">
    <source>
        <dbReference type="SAM" id="MobiDB-lite"/>
    </source>
</evidence>
<feature type="transmembrane region" description="Helical" evidence="7">
    <location>
        <begin position="230"/>
        <end position="249"/>
    </location>
</feature>
<dbReference type="GO" id="GO:0016020">
    <property type="term" value="C:membrane"/>
    <property type="evidence" value="ECO:0007669"/>
    <property type="project" value="UniProtKB-SubCell"/>
</dbReference>
<keyword evidence="3 7" id="KW-1133">Transmembrane helix</keyword>
<feature type="transmembrane region" description="Helical" evidence="7">
    <location>
        <begin position="109"/>
        <end position="137"/>
    </location>
</feature>
<dbReference type="AlphaFoldDB" id="W9Y5X1"/>
<dbReference type="PANTHER" id="PTHR33048:SF143">
    <property type="entry name" value="EXTRACELLULAR MEMBRANE PROTEIN CFEM DOMAIN-CONTAINING PROTEIN-RELATED"/>
    <property type="match status" value="1"/>
</dbReference>
<dbReference type="RefSeq" id="XP_007733606.1">
    <property type="nucleotide sequence ID" value="XM_007735416.1"/>
</dbReference>
<feature type="transmembrane region" description="Helical" evidence="7">
    <location>
        <begin position="71"/>
        <end position="97"/>
    </location>
</feature>
<accession>W9Y5X1</accession>
<evidence type="ECO:0000256" key="4">
    <source>
        <dbReference type="ARBA" id="ARBA00023136"/>
    </source>
</evidence>
<evidence type="ECO:0000313" key="9">
    <source>
        <dbReference type="EMBL" id="EXJ84621.1"/>
    </source>
</evidence>
<reference evidence="9 10" key="1">
    <citation type="submission" date="2013-03" db="EMBL/GenBank/DDBJ databases">
        <title>The Genome Sequence of Capronia epimyces CBS 606.96.</title>
        <authorList>
            <consortium name="The Broad Institute Genomics Platform"/>
            <person name="Cuomo C."/>
            <person name="de Hoog S."/>
            <person name="Gorbushina A."/>
            <person name="Walker B."/>
            <person name="Young S.K."/>
            <person name="Zeng Q."/>
            <person name="Gargeya S."/>
            <person name="Fitzgerald M."/>
            <person name="Haas B."/>
            <person name="Abouelleil A."/>
            <person name="Allen A.W."/>
            <person name="Alvarado L."/>
            <person name="Arachchi H.M."/>
            <person name="Berlin A.M."/>
            <person name="Chapman S.B."/>
            <person name="Gainer-Dewar J."/>
            <person name="Goldberg J."/>
            <person name="Griggs A."/>
            <person name="Gujja S."/>
            <person name="Hansen M."/>
            <person name="Howarth C."/>
            <person name="Imamovic A."/>
            <person name="Ireland A."/>
            <person name="Larimer J."/>
            <person name="McCowan C."/>
            <person name="Murphy C."/>
            <person name="Pearson M."/>
            <person name="Poon T.W."/>
            <person name="Priest M."/>
            <person name="Roberts A."/>
            <person name="Saif S."/>
            <person name="Shea T."/>
            <person name="Sisk P."/>
            <person name="Sykes S."/>
            <person name="Wortman J."/>
            <person name="Nusbaum C."/>
            <person name="Birren B."/>
        </authorList>
    </citation>
    <scope>NUCLEOTIDE SEQUENCE [LARGE SCALE GENOMIC DNA]</scope>
    <source>
        <strain evidence="9 10">CBS 606.96</strain>
    </source>
</reference>
<name>W9Y5X1_9EURO</name>
<protein>
    <recommendedName>
        <fullName evidence="8">Rhodopsin domain-containing protein</fullName>
    </recommendedName>
</protein>
<comment type="caution">
    <text evidence="9">The sequence shown here is derived from an EMBL/GenBank/DDBJ whole genome shotgun (WGS) entry which is preliminary data.</text>
</comment>
<dbReference type="InterPro" id="IPR049326">
    <property type="entry name" value="Rhodopsin_dom_fungi"/>
</dbReference>
<proteinExistence type="inferred from homology"/>
<organism evidence="9 10">
    <name type="scientific">Capronia epimyces CBS 606.96</name>
    <dbReference type="NCBI Taxonomy" id="1182542"/>
    <lineage>
        <taxon>Eukaryota</taxon>
        <taxon>Fungi</taxon>
        <taxon>Dikarya</taxon>
        <taxon>Ascomycota</taxon>
        <taxon>Pezizomycotina</taxon>
        <taxon>Eurotiomycetes</taxon>
        <taxon>Chaetothyriomycetidae</taxon>
        <taxon>Chaetothyriales</taxon>
        <taxon>Herpotrichiellaceae</taxon>
        <taxon>Capronia</taxon>
    </lineage>
</organism>
<dbReference type="eggNOG" id="ENOG502SHNK">
    <property type="taxonomic scope" value="Eukaryota"/>
</dbReference>
<evidence type="ECO:0000313" key="10">
    <source>
        <dbReference type="Proteomes" id="UP000019478"/>
    </source>
</evidence>
<keyword evidence="4 7" id="KW-0472">Membrane</keyword>
<evidence type="ECO:0000256" key="5">
    <source>
        <dbReference type="ARBA" id="ARBA00038359"/>
    </source>
</evidence>
<evidence type="ECO:0000256" key="1">
    <source>
        <dbReference type="ARBA" id="ARBA00004141"/>
    </source>
</evidence>
<dbReference type="GeneID" id="19169406"/>
<dbReference type="PANTHER" id="PTHR33048">
    <property type="entry name" value="PTH11-LIKE INTEGRAL MEMBRANE PROTEIN (AFU_ORTHOLOGUE AFUA_5G11245)"/>
    <property type="match status" value="1"/>
</dbReference>
<feature type="domain" description="Rhodopsin" evidence="8">
    <location>
        <begin position="16"/>
        <end position="255"/>
    </location>
</feature>
<evidence type="ECO:0000256" key="3">
    <source>
        <dbReference type="ARBA" id="ARBA00022989"/>
    </source>
</evidence>
<feature type="transmembrane region" description="Helical" evidence="7">
    <location>
        <begin position="192"/>
        <end position="210"/>
    </location>
</feature>
<dbReference type="HOGENOM" id="CLU_028200_6_1_1"/>
<evidence type="ECO:0000259" key="8">
    <source>
        <dbReference type="Pfam" id="PF20684"/>
    </source>
</evidence>
<keyword evidence="10" id="KW-1185">Reference proteome</keyword>
<sequence length="323" mass="36322">MPPPRFVVNRSATTPRLADRLPGWDRFQWADVAVVLALAFALPMGVMEFFMSSDGFGKDIWTLPFDKITRIIKFTWLTEIFYMCVLGLTKVAILLLYLKVFPTQPFRKLAMCSVVVCVAYIPAFALSIAFHCVPLSYGWTGWTGETQGHCFNLNAFAWGHAIINIILDLWVIFLPIPELLHLHLGRRKKVHLILMFSVGLFITVVSVVRLTSLVRFANSQNATYDNVPTAYWSVLEAFVSIICCCLPAIRSLLRRVFPTCFGSSSDPESHGTNYRISTPMHTGDVKRSMGMSVNVSGMPRSGDSDVIELVDKDNSSGKRDDWR</sequence>
<dbReference type="EMBL" id="AMGY01000004">
    <property type="protein sequence ID" value="EXJ84621.1"/>
    <property type="molecule type" value="Genomic_DNA"/>
</dbReference>
<feature type="transmembrane region" description="Helical" evidence="7">
    <location>
        <begin position="157"/>
        <end position="180"/>
    </location>
</feature>
<feature type="compositionally biased region" description="Basic and acidic residues" evidence="6">
    <location>
        <begin position="309"/>
        <end position="323"/>
    </location>
</feature>
<gene>
    <name evidence="9" type="ORF">A1O3_05291</name>
</gene>
<feature type="region of interest" description="Disordered" evidence="6">
    <location>
        <begin position="297"/>
        <end position="323"/>
    </location>
</feature>
<dbReference type="Pfam" id="PF20684">
    <property type="entry name" value="Fung_rhodopsin"/>
    <property type="match status" value="1"/>
</dbReference>